<dbReference type="AlphaFoldDB" id="A0A382RWX1"/>
<sequence>PLRLYKGTTIAQPESLGIQLV</sequence>
<evidence type="ECO:0000313" key="1">
    <source>
        <dbReference type="EMBL" id="SVD02194.1"/>
    </source>
</evidence>
<proteinExistence type="predicted"/>
<name>A0A382RWX1_9ZZZZ</name>
<accession>A0A382RWX1</accession>
<reference evidence="1" key="1">
    <citation type="submission" date="2018-05" db="EMBL/GenBank/DDBJ databases">
        <authorList>
            <person name="Lanie J.A."/>
            <person name="Ng W.-L."/>
            <person name="Kazmierczak K.M."/>
            <person name="Andrzejewski T.M."/>
            <person name="Davidsen T.M."/>
            <person name="Wayne K.J."/>
            <person name="Tettelin H."/>
            <person name="Glass J.I."/>
            <person name="Rusch D."/>
            <person name="Podicherti R."/>
            <person name="Tsui H.-C.T."/>
            <person name="Winkler M.E."/>
        </authorList>
    </citation>
    <scope>NUCLEOTIDE SEQUENCE</scope>
</reference>
<organism evidence="1">
    <name type="scientific">marine metagenome</name>
    <dbReference type="NCBI Taxonomy" id="408172"/>
    <lineage>
        <taxon>unclassified sequences</taxon>
        <taxon>metagenomes</taxon>
        <taxon>ecological metagenomes</taxon>
    </lineage>
</organism>
<dbReference type="EMBL" id="UINC01124800">
    <property type="protein sequence ID" value="SVD02194.1"/>
    <property type="molecule type" value="Genomic_DNA"/>
</dbReference>
<gene>
    <name evidence="1" type="ORF">METZ01_LOCUS355048</name>
</gene>
<feature type="non-terminal residue" evidence="1">
    <location>
        <position position="1"/>
    </location>
</feature>
<protein>
    <submittedName>
        <fullName evidence="1">Uncharacterized protein</fullName>
    </submittedName>
</protein>